<evidence type="ECO:0000313" key="2">
    <source>
        <dbReference type="EMBL" id="GAA0853857.1"/>
    </source>
</evidence>
<dbReference type="Proteomes" id="UP001500359">
    <property type="component" value="Unassembled WGS sequence"/>
</dbReference>
<evidence type="ECO:0008006" key="4">
    <source>
        <dbReference type="Google" id="ProtNLM"/>
    </source>
</evidence>
<feature type="transmembrane region" description="Helical" evidence="1">
    <location>
        <begin position="7"/>
        <end position="29"/>
    </location>
</feature>
<reference evidence="2 3" key="1">
    <citation type="journal article" date="2019" name="Int. J. Syst. Evol. Microbiol.">
        <title>The Global Catalogue of Microorganisms (GCM) 10K type strain sequencing project: providing services to taxonomists for standard genome sequencing and annotation.</title>
        <authorList>
            <consortium name="The Broad Institute Genomics Platform"/>
            <consortium name="The Broad Institute Genome Sequencing Center for Infectious Disease"/>
            <person name="Wu L."/>
            <person name="Ma J."/>
        </authorList>
    </citation>
    <scope>NUCLEOTIDE SEQUENCE [LARGE SCALE GENOMIC DNA]</scope>
    <source>
        <strain evidence="2 3">JCM 15896</strain>
    </source>
</reference>
<sequence length="67" mass="7742">MDPKLEKFTYILIFINIFTTLYSSAYQWIVNDVDIHANPVFQTSLLFMIAGLLFNLTNKKALNTPKT</sequence>
<keyword evidence="1" id="KW-0812">Transmembrane</keyword>
<name>A0ABN1LEV6_9ALTE</name>
<dbReference type="RefSeq" id="WP_343856724.1">
    <property type="nucleotide sequence ID" value="NZ_BAAAFD010000002.1"/>
</dbReference>
<keyword evidence="1" id="KW-1133">Transmembrane helix</keyword>
<evidence type="ECO:0000313" key="3">
    <source>
        <dbReference type="Proteomes" id="UP001500359"/>
    </source>
</evidence>
<keyword evidence="1" id="KW-0472">Membrane</keyword>
<gene>
    <name evidence="2" type="ORF">GCM10009114_07760</name>
</gene>
<comment type="caution">
    <text evidence="2">The sequence shown here is derived from an EMBL/GenBank/DDBJ whole genome shotgun (WGS) entry which is preliminary data.</text>
</comment>
<accession>A0ABN1LEV6</accession>
<dbReference type="EMBL" id="BAAAFD010000002">
    <property type="protein sequence ID" value="GAA0853857.1"/>
    <property type="molecule type" value="Genomic_DNA"/>
</dbReference>
<organism evidence="2 3">
    <name type="scientific">Aliiglaciecola litoralis</name>
    <dbReference type="NCBI Taxonomy" id="582857"/>
    <lineage>
        <taxon>Bacteria</taxon>
        <taxon>Pseudomonadati</taxon>
        <taxon>Pseudomonadota</taxon>
        <taxon>Gammaproteobacteria</taxon>
        <taxon>Alteromonadales</taxon>
        <taxon>Alteromonadaceae</taxon>
        <taxon>Aliiglaciecola</taxon>
    </lineage>
</organism>
<protein>
    <recommendedName>
        <fullName evidence="4">Holin</fullName>
    </recommendedName>
</protein>
<feature type="transmembrane region" description="Helical" evidence="1">
    <location>
        <begin position="35"/>
        <end position="56"/>
    </location>
</feature>
<proteinExistence type="predicted"/>
<evidence type="ECO:0000256" key="1">
    <source>
        <dbReference type="SAM" id="Phobius"/>
    </source>
</evidence>
<keyword evidence="3" id="KW-1185">Reference proteome</keyword>